<dbReference type="SUPFAM" id="SSF48452">
    <property type="entry name" value="TPR-like"/>
    <property type="match status" value="1"/>
</dbReference>
<keyword evidence="2" id="KW-0677">Repeat</keyword>
<dbReference type="InterPro" id="IPR011990">
    <property type="entry name" value="TPR-like_helical_dom_sf"/>
</dbReference>
<comment type="subcellular location">
    <subcellularLocation>
        <location evidence="1">Nucleus</location>
    </subcellularLocation>
</comment>
<dbReference type="EMBL" id="KI913118">
    <property type="protein sequence ID" value="ETV84963.1"/>
    <property type="molecule type" value="Genomic_DNA"/>
</dbReference>
<dbReference type="OrthoDB" id="26282at2759"/>
<feature type="region of interest" description="Disordered" evidence="4">
    <location>
        <begin position="1"/>
        <end position="55"/>
    </location>
</feature>
<dbReference type="InterPro" id="IPR008847">
    <property type="entry name" value="Suf"/>
</dbReference>
<feature type="region of interest" description="Disordered" evidence="4">
    <location>
        <begin position="594"/>
        <end position="616"/>
    </location>
</feature>
<dbReference type="GO" id="GO:0031124">
    <property type="term" value="P:mRNA 3'-end processing"/>
    <property type="evidence" value="ECO:0007669"/>
    <property type="project" value="InterPro"/>
</dbReference>
<dbReference type="GeneID" id="20804854"/>
<dbReference type="RefSeq" id="XP_009824981.1">
    <property type="nucleotide sequence ID" value="XM_009826679.1"/>
</dbReference>
<evidence type="ECO:0000256" key="4">
    <source>
        <dbReference type="SAM" id="MobiDB-lite"/>
    </source>
</evidence>
<dbReference type="InterPro" id="IPR045243">
    <property type="entry name" value="Rna14-like"/>
</dbReference>
<evidence type="ECO:0000256" key="3">
    <source>
        <dbReference type="ARBA" id="ARBA00023242"/>
    </source>
</evidence>
<dbReference type="Pfam" id="PF05843">
    <property type="entry name" value="Suf"/>
    <property type="match status" value="1"/>
</dbReference>
<gene>
    <name evidence="6" type="ORF">H257_02858</name>
</gene>
<dbReference type="VEuPathDB" id="FungiDB:H257_02858"/>
<evidence type="ECO:0000256" key="1">
    <source>
        <dbReference type="ARBA" id="ARBA00004123"/>
    </source>
</evidence>
<keyword evidence="3" id="KW-0539">Nucleus</keyword>
<sequence length="712" mass="80283">MEGGPMLSDDSSEEDEPISVPTQHAVTHGDVDMGGGGGLDDDNEDDASAADDPTVGKHPKLRRLYAAARKEPWNIDAWLNFIYEVQQSFQHVEEARPFYVIFLEQFPTSAYWWKQYADHEWRANQLENVREIFNKALHELKLPHVDLWSFYLQFTKSTVMDVLTDASSPEDKKRARQTMAEAFETALDRVGMSIHSNGIWTQYLHFLKDDKEPTAIFSIRKVFQRALSIPIFHLDTLWKEYEQFEKAIPNNEVLAQNVFKVLRPKVDAAKAIFKDRKALVDPLDLDALPSHTNTNPQIDAWNKWIEFELANPERVERPKWKAKVRYALESCLACRRFSAEVWFQYAMLELPDVAAASAVFRLAVAAMPQSCLVRFAFADHLETHALVDDARAVYEAALEAHPSAITYITYMRFARRAFGNKGLDASRLIFKRARRDAREGACTFHVYTAAALLEFHGGIGDDGKQIALNIFELGLKKFIHEPEFVLSYVDFLGHTNDDNNMRSLFEKVLSVMPPAVSKPVWDRFIRFEQTMATNGGDLTSVIRLEQRRAAALPDDSTTKGLLGLVDRYVWMHLLQDSKSDALFFATYGTLAASPAGASDTSAPQPPPAPQASSGSIKSSLLKSSDMVYHGPPLPEFLKAFAAQLPLGVTWNGPVADPDMVFQALCRADFPLREDVERLDAMDGGEANAPVVTKRPTHDVFRDRQKQRLAKLS</sequence>
<feature type="region of interest" description="Disordered" evidence="4">
    <location>
        <begin position="686"/>
        <end position="712"/>
    </location>
</feature>
<evidence type="ECO:0000313" key="6">
    <source>
        <dbReference type="EMBL" id="ETV84963.1"/>
    </source>
</evidence>
<dbReference type="PANTHER" id="PTHR19980:SF0">
    <property type="entry name" value="CLEAVAGE STIMULATION FACTOR SUBUNIT 3"/>
    <property type="match status" value="1"/>
</dbReference>
<evidence type="ECO:0000256" key="2">
    <source>
        <dbReference type="ARBA" id="ARBA00022737"/>
    </source>
</evidence>
<dbReference type="STRING" id="112090.W4H1D0"/>
<dbReference type="SMART" id="SM00386">
    <property type="entry name" value="HAT"/>
    <property type="match status" value="9"/>
</dbReference>
<dbReference type="Gene3D" id="1.25.40.1040">
    <property type="match status" value="1"/>
</dbReference>
<feature type="compositionally biased region" description="Basic and acidic residues" evidence="4">
    <location>
        <begin position="695"/>
        <end position="705"/>
    </location>
</feature>
<dbReference type="GO" id="GO:0005634">
    <property type="term" value="C:nucleus"/>
    <property type="evidence" value="ECO:0007669"/>
    <property type="project" value="UniProtKB-SubCell"/>
</dbReference>
<feature type="compositionally biased region" description="Acidic residues" evidence="4">
    <location>
        <begin position="39"/>
        <end position="49"/>
    </location>
</feature>
<feature type="domain" description="Suppressor of forked" evidence="5">
    <location>
        <begin position="64"/>
        <end position="575"/>
    </location>
</feature>
<dbReference type="AlphaFoldDB" id="W4H1D0"/>
<name>W4H1D0_APHAT</name>
<dbReference type="InterPro" id="IPR003107">
    <property type="entry name" value="HAT"/>
</dbReference>
<evidence type="ECO:0000259" key="5">
    <source>
        <dbReference type="Pfam" id="PF05843"/>
    </source>
</evidence>
<proteinExistence type="predicted"/>
<organism evidence="6">
    <name type="scientific">Aphanomyces astaci</name>
    <name type="common">Crayfish plague agent</name>
    <dbReference type="NCBI Taxonomy" id="112090"/>
    <lineage>
        <taxon>Eukaryota</taxon>
        <taxon>Sar</taxon>
        <taxon>Stramenopiles</taxon>
        <taxon>Oomycota</taxon>
        <taxon>Saprolegniomycetes</taxon>
        <taxon>Saprolegniales</taxon>
        <taxon>Verrucalvaceae</taxon>
        <taxon>Aphanomyces</taxon>
    </lineage>
</organism>
<dbReference type="PANTHER" id="PTHR19980">
    <property type="entry name" value="RNA CLEAVAGE STIMULATION FACTOR"/>
    <property type="match status" value="1"/>
</dbReference>
<accession>W4H1D0</accession>
<reference evidence="6" key="1">
    <citation type="submission" date="2013-12" db="EMBL/GenBank/DDBJ databases">
        <title>The Genome Sequence of Aphanomyces astaci APO3.</title>
        <authorList>
            <consortium name="The Broad Institute Genomics Platform"/>
            <person name="Russ C."/>
            <person name="Tyler B."/>
            <person name="van West P."/>
            <person name="Dieguez-Uribeondo J."/>
            <person name="Young S.K."/>
            <person name="Zeng Q."/>
            <person name="Gargeya S."/>
            <person name="Fitzgerald M."/>
            <person name="Abouelleil A."/>
            <person name="Alvarado L."/>
            <person name="Chapman S.B."/>
            <person name="Gainer-Dewar J."/>
            <person name="Goldberg J."/>
            <person name="Griggs A."/>
            <person name="Gujja S."/>
            <person name="Hansen M."/>
            <person name="Howarth C."/>
            <person name="Imamovic A."/>
            <person name="Ireland A."/>
            <person name="Larimer J."/>
            <person name="McCowan C."/>
            <person name="Murphy C."/>
            <person name="Pearson M."/>
            <person name="Poon T.W."/>
            <person name="Priest M."/>
            <person name="Roberts A."/>
            <person name="Saif S."/>
            <person name="Shea T."/>
            <person name="Sykes S."/>
            <person name="Wortman J."/>
            <person name="Nusbaum C."/>
            <person name="Birren B."/>
        </authorList>
    </citation>
    <scope>NUCLEOTIDE SEQUENCE [LARGE SCALE GENOMIC DNA]</scope>
    <source>
        <strain evidence="6">APO3</strain>
    </source>
</reference>
<dbReference type="GO" id="GO:0003729">
    <property type="term" value="F:mRNA binding"/>
    <property type="evidence" value="ECO:0007669"/>
    <property type="project" value="TreeGrafter"/>
</dbReference>
<protein>
    <recommendedName>
        <fullName evidence="5">Suppressor of forked domain-containing protein</fullName>
    </recommendedName>
</protein>